<dbReference type="AlphaFoldDB" id="F2N809"/>
<keyword evidence="2" id="KW-1185">Reference proteome</keyword>
<protein>
    <recommendedName>
        <fullName evidence="3">Glutathionylspermidine synthase pre-ATP-grasp-like domain-containing protein</fullName>
    </recommendedName>
</protein>
<dbReference type="SUPFAM" id="SSF56059">
    <property type="entry name" value="Glutathione synthetase ATP-binding domain-like"/>
    <property type="match status" value="1"/>
</dbReference>
<evidence type="ECO:0000313" key="2">
    <source>
        <dbReference type="Proteomes" id="UP000006851"/>
    </source>
</evidence>
<dbReference type="HOGENOM" id="CLU_045981_1_0_11"/>
<dbReference type="Proteomes" id="UP000006851">
    <property type="component" value="Chromosome"/>
</dbReference>
<dbReference type="RefSeq" id="WP_013708861.1">
    <property type="nucleotide sequence ID" value="NC_015389.1"/>
</dbReference>
<dbReference type="OrthoDB" id="9771802at2"/>
<evidence type="ECO:0008006" key="3">
    <source>
        <dbReference type="Google" id="ProtNLM"/>
    </source>
</evidence>
<dbReference type="EMBL" id="CP002628">
    <property type="protein sequence ID" value="AEB07118.1"/>
    <property type="molecule type" value="Genomic_DNA"/>
</dbReference>
<dbReference type="STRING" id="700015.Corgl_1010"/>
<reference evidence="2" key="1">
    <citation type="journal article" date="2013" name="Stand. Genomic Sci.">
        <title>Complete genome sequence of Coriobacterium glomerans type strain (PW2(T)) from the midgut of Pyrrhocoris apterus L. (red soldier bug).</title>
        <authorList>
            <person name="Stackebrandt E."/>
            <person name="Zeytun A."/>
            <person name="Lapidus A."/>
            <person name="Nolan M."/>
            <person name="Lucas S."/>
            <person name="Hammon N."/>
            <person name="Deshpande S."/>
            <person name="Cheng J.F."/>
            <person name="Tapia R."/>
            <person name="Goodwin L.A."/>
            <person name="Pitluck S."/>
            <person name="Liolios K."/>
            <person name="Pagani I."/>
            <person name="Ivanova N."/>
            <person name="Mavromatis K."/>
            <person name="Mikhailova N."/>
            <person name="Huntemann M."/>
            <person name="Pati A."/>
            <person name="Chen A."/>
            <person name="Palaniappan K."/>
            <person name="Chang Y.J."/>
            <person name="Land M."/>
            <person name="Hauser L."/>
            <person name="Rohde M."/>
            <person name="Pukall R."/>
            <person name="Goker M."/>
            <person name="Detter J.C."/>
            <person name="Woyke T."/>
            <person name="Bristow J."/>
            <person name="Eisen J.A."/>
            <person name="Markowitz V."/>
            <person name="Hugenholtz P."/>
            <person name="Kyrpides N.C."/>
            <person name="Klenk H.P."/>
        </authorList>
    </citation>
    <scope>NUCLEOTIDE SEQUENCE</scope>
    <source>
        <strain evidence="2">ATCC 49209 / DSM 20642 / JCM 10262 / PW2</strain>
    </source>
</reference>
<organism evidence="1 2">
    <name type="scientific">Coriobacterium glomerans (strain ATCC 49209 / DSM 20642 / JCM 10262 / PW2)</name>
    <dbReference type="NCBI Taxonomy" id="700015"/>
    <lineage>
        <taxon>Bacteria</taxon>
        <taxon>Bacillati</taxon>
        <taxon>Actinomycetota</taxon>
        <taxon>Coriobacteriia</taxon>
        <taxon>Coriobacteriales</taxon>
        <taxon>Coriobacteriaceae</taxon>
        <taxon>Coriobacterium</taxon>
    </lineage>
</organism>
<name>F2N809_CORGP</name>
<dbReference type="KEGG" id="cgo:Corgl_1010"/>
<dbReference type="eggNOG" id="COG2308">
    <property type="taxonomic scope" value="Bacteria"/>
</dbReference>
<sequence>MRTCNALDHVSLPIAAQQGEAAPLDARGLQQEYLDIARGLDGDARSHEAGDSFLVSAGALYHGGPVQWSFVPRIFSKRDLGHLAWIAETMGAIMDKLTRRYLDDPTLRSMFGFTPDLEALTMLSCGYESLLPIARVDIFLNDETGDFKFCELNTDGSSGMLVTEEVSRAYMATETGRRFAERHDLSAFDVYGACAETVIGCYREAAGNVEFPTIAAVDYAESIAAEEIEVLSRVFPDHGAALRFCDIRDLSYENGVLRDAIGPIDCVWRRAVLSEMLEKPGSGPDALMACSREPHVPIVGGFRSWPCATKTVFSVLRDPYVAEFLTEEQLDFVRKHVPETYLLDQKSDLTRFSDRIRWIVKPRDGYNSIGVRAGLDCTDEQWVSVLEEMARTGGTIQEYVCPYSTMNVEGASSAAGSDPQMYMNMEGLYLFDGRFSGVFTRCGTNAVIGEAAGRLNMGCLVSDGPAKGLGMGSSRS</sequence>
<evidence type="ECO:0000313" key="1">
    <source>
        <dbReference type="EMBL" id="AEB07118.1"/>
    </source>
</evidence>
<gene>
    <name evidence="1" type="ordered locus">Corgl_1010</name>
</gene>
<proteinExistence type="predicted"/>
<accession>F2N809</accession>